<feature type="compositionally biased region" description="Basic and acidic residues" evidence="1">
    <location>
        <begin position="39"/>
        <end position="52"/>
    </location>
</feature>
<dbReference type="EMBL" id="SNZR01000013">
    <property type="protein sequence ID" value="TDR89742.1"/>
    <property type="molecule type" value="Genomic_DNA"/>
</dbReference>
<sequence>MSNRHHERVQERAYHLWRESGGEHGRAFDHWLQAEEEIRTDRAEAAEAEPAKAKAKSAKAPKKAEKAPGKGAKAASKEASKSRPKRPASSA</sequence>
<keyword evidence="3" id="KW-1185">Reference proteome</keyword>
<evidence type="ECO:0000313" key="2">
    <source>
        <dbReference type="EMBL" id="TDR89742.1"/>
    </source>
</evidence>
<dbReference type="RefSeq" id="WP_133770591.1">
    <property type="nucleotide sequence ID" value="NZ_SNZR01000013.1"/>
</dbReference>
<evidence type="ECO:0000256" key="1">
    <source>
        <dbReference type="SAM" id="MobiDB-lite"/>
    </source>
</evidence>
<dbReference type="Proteomes" id="UP000295122">
    <property type="component" value="Unassembled WGS sequence"/>
</dbReference>
<dbReference type="Pfam" id="PF11154">
    <property type="entry name" value="DUF2934"/>
    <property type="match status" value="1"/>
</dbReference>
<organism evidence="2 3">
    <name type="scientific">Enterovirga rhinocerotis</name>
    <dbReference type="NCBI Taxonomy" id="1339210"/>
    <lineage>
        <taxon>Bacteria</taxon>
        <taxon>Pseudomonadati</taxon>
        <taxon>Pseudomonadota</taxon>
        <taxon>Alphaproteobacteria</taxon>
        <taxon>Hyphomicrobiales</taxon>
        <taxon>Methylobacteriaceae</taxon>
        <taxon>Enterovirga</taxon>
    </lineage>
</organism>
<protein>
    <submittedName>
        <fullName evidence="2">DUF2934 family protein</fullName>
    </submittedName>
</protein>
<reference evidence="2 3" key="1">
    <citation type="submission" date="2019-03" db="EMBL/GenBank/DDBJ databases">
        <title>Genomic Encyclopedia of Type Strains, Phase IV (KMG-IV): sequencing the most valuable type-strain genomes for metagenomic binning, comparative biology and taxonomic classification.</title>
        <authorList>
            <person name="Goeker M."/>
        </authorList>
    </citation>
    <scope>NUCLEOTIDE SEQUENCE [LARGE SCALE GENOMIC DNA]</scope>
    <source>
        <strain evidence="2 3">DSM 25903</strain>
    </source>
</reference>
<comment type="caution">
    <text evidence="2">The sequence shown here is derived from an EMBL/GenBank/DDBJ whole genome shotgun (WGS) entry which is preliminary data.</text>
</comment>
<gene>
    <name evidence="2" type="ORF">EV668_2577</name>
</gene>
<name>A0A4R7BX13_9HYPH</name>
<feature type="region of interest" description="Disordered" evidence="1">
    <location>
        <begin position="39"/>
        <end position="91"/>
    </location>
</feature>
<dbReference type="OrthoDB" id="9811127at2"/>
<dbReference type="AlphaFoldDB" id="A0A4R7BX13"/>
<evidence type="ECO:0000313" key="3">
    <source>
        <dbReference type="Proteomes" id="UP000295122"/>
    </source>
</evidence>
<feature type="compositionally biased region" description="Basic residues" evidence="1">
    <location>
        <begin position="82"/>
        <end position="91"/>
    </location>
</feature>
<dbReference type="InterPro" id="IPR021327">
    <property type="entry name" value="DUF2934"/>
</dbReference>
<accession>A0A4R7BX13</accession>
<proteinExistence type="predicted"/>